<organism evidence="2">
    <name type="scientific">Culex pipiens</name>
    <name type="common">House mosquito</name>
    <dbReference type="NCBI Taxonomy" id="7175"/>
    <lineage>
        <taxon>Eukaryota</taxon>
        <taxon>Metazoa</taxon>
        <taxon>Ecdysozoa</taxon>
        <taxon>Arthropoda</taxon>
        <taxon>Hexapoda</taxon>
        <taxon>Insecta</taxon>
        <taxon>Pterygota</taxon>
        <taxon>Neoptera</taxon>
        <taxon>Endopterygota</taxon>
        <taxon>Diptera</taxon>
        <taxon>Nematocera</taxon>
        <taxon>Culicoidea</taxon>
        <taxon>Culicidae</taxon>
        <taxon>Culicinae</taxon>
        <taxon>Culicini</taxon>
        <taxon>Culex</taxon>
        <taxon>Culex</taxon>
    </lineage>
</organism>
<name>A0A8D8KT81_CULPI</name>
<dbReference type="AlphaFoldDB" id="A0A8D8KT81"/>
<feature type="region of interest" description="Disordered" evidence="1">
    <location>
        <begin position="31"/>
        <end position="76"/>
    </location>
</feature>
<feature type="compositionally biased region" description="Low complexity" evidence="1">
    <location>
        <begin position="54"/>
        <end position="67"/>
    </location>
</feature>
<dbReference type="EMBL" id="HBUE01228893">
    <property type="protein sequence ID" value="CAG6543612.1"/>
    <property type="molecule type" value="Transcribed_RNA"/>
</dbReference>
<proteinExistence type="predicted"/>
<dbReference type="EMBL" id="HBUE01335660">
    <property type="protein sequence ID" value="CAG6595738.1"/>
    <property type="molecule type" value="Transcribed_RNA"/>
</dbReference>
<accession>A0A8D8KT81</accession>
<sequence>MKRRKKQCENPPYFCHEGLRPGEGSFVREEATGKKGRKNVGCVNPEGNNSPTHSRSGLSGPSGRGISVSFRSSSPSCGREWWLKREVCSKLLKSRSGDNETRAASVVFGRLFIFPVFRFISP</sequence>
<reference evidence="2" key="1">
    <citation type="submission" date="2021-05" db="EMBL/GenBank/DDBJ databases">
        <authorList>
            <person name="Alioto T."/>
            <person name="Alioto T."/>
            <person name="Gomez Garrido J."/>
        </authorList>
    </citation>
    <scope>NUCLEOTIDE SEQUENCE</scope>
</reference>
<evidence type="ECO:0000313" key="2">
    <source>
        <dbReference type="EMBL" id="CAG6595738.1"/>
    </source>
</evidence>
<protein>
    <submittedName>
        <fullName evidence="2">(northern house mosquito) hypothetical protein</fullName>
    </submittedName>
</protein>
<evidence type="ECO:0000256" key="1">
    <source>
        <dbReference type="SAM" id="MobiDB-lite"/>
    </source>
</evidence>